<dbReference type="AlphaFoldDB" id="A0A1F6NWX4"/>
<reference evidence="1 2" key="1">
    <citation type="journal article" date="2016" name="Nat. Commun.">
        <title>Thousands of microbial genomes shed light on interconnected biogeochemical processes in an aquifer system.</title>
        <authorList>
            <person name="Anantharaman K."/>
            <person name="Brown C.T."/>
            <person name="Hug L.A."/>
            <person name="Sharon I."/>
            <person name="Castelle C.J."/>
            <person name="Probst A.J."/>
            <person name="Thomas B.C."/>
            <person name="Singh A."/>
            <person name="Wilkins M.J."/>
            <person name="Karaoz U."/>
            <person name="Brodie E.L."/>
            <person name="Williams K.H."/>
            <person name="Hubbard S.S."/>
            <person name="Banfield J.F."/>
        </authorList>
    </citation>
    <scope>NUCLEOTIDE SEQUENCE [LARGE SCALE GENOMIC DNA]</scope>
</reference>
<gene>
    <name evidence="1" type="ORF">A3J93_04130</name>
</gene>
<sequence>MLAKPLEKELAIKLRKQGLSYSEILKSVSVSQASLSLWLRDVNLDDEAKKRLIRISREGILRGAKIKKDARISVEKNIREDAAKDIDKLSNQTLLLMGAALYWAEGSKQKTHNVSAKVIFSNSDDKMIKFFYQWLVKICKIPLEDLHFEIYVHKNGPVVSEQKRYWSNVLGIGLQYFDKVYFKKGNINSYRRNKGIDYHGVLRIKVRRSTNLNRKIMGWVFAAHEQFINYSEVV</sequence>
<protein>
    <submittedName>
        <fullName evidence="1">Uncharacterized protein</fullName>
    </submittedName>
</protein>
<dbReference type="Proteomes" id="UP000177907">
    <property type="component" value="Unassembled WGS sequence"/>
</dbReference>
<dbReference type="EMBL" id="MFQZ01000002">
    <property type="protein sequence ID" value="OGH88427.1"/>
    <property type="molecule type" value="Genomic_DNA"/>
</dbReference>
<accession>A0A1F6NWX4</accession>
<organism evidence="1 2">
    <name type="scientific">Candidatus Magasanikbacteria bacterium RIFOXYC2_FULL_42_28</name>
    <dbReference type="NCBI Taxonomy" id="1798704"/>
    <lineage>
        <taxon>Bacteria</taxon>
        <taxon>Candidatus Magasanikiibacteriota</taxon>
    </lineage>
</organism>
<name>A0A1F6NWX4_9BACT</name>
<comment type="caution">
    <text evidence="1">The sequence shown here is derived from an EMBL/GenBank/DDBJ whole genome shotgun (WGS) entry which is preliminary data.</text>
</comment>
<dbReference type="STRING" id="1798704.A3J93_04130"/>
<proteinExistence type="predicted"/>
<evidence type="ECO:0000313" key="2">
    <source>
        <dbReference type="Proteomes" id="UP000177907"/>
    </source>
</evidence>
<evidence type="ECO:0000313" key="1">
    <source>
        <dbReference type="EMBL" id="OGH88427.1"/>
    </source>
</evidence>